<dbReference type="SUPFAM" id="SSF48371">
    <property type="entry name" value="ARM repeat"/>
    <property type="match status" value="1"/>
</dbReference>
<sequence>MTAQEFIATLKIISQEYPKGIPKREIFSLAKEFQYIPVEEVVKLIRNKNSDYRLGAISILDWKARNKKTTTEEKYKIYTGYIENHEYIDDWGMVDRAAPYVVGGYLYDKNRKPLYELAESTNPMERRTSIVSTYYFIRKNEIEDTFKIAELLVNDTEHFVQTAVGSWVREAGKRDEKRLKAFLKDHAATMPRVTLRLAIEKFDPETRKYYLGLSKQK</sequence>
<dbReference type="Proteomes" id="UP001250656">
    <property type="component" value="Unassembled WGS sequence"/>
</dbReference>
<dbReference type="Pfam" id="PF08713">
    <property type="entry name" value="DNA_alkylation"/>
    <property type="match status" value="1"/>
</dbReference>
<protein>
    <submittedName>
        <fullName evidence="1">DNA alkylation repair protein</fullName>
    </submittedName>
</protein>
<dbReference type="CDD" id="cd06561">
    <property type="entry name" value="AlkD_like"/>
    <property type="match status" value="1"/>
</dbReference>
<organism evidence="1 2">
    <name type="scientific">Pricia mediterranea</name>
    <dbReference type="NCBI Taxonomy" id="3076079"/>
    <lineage>
        <taxon>Bacteria</taxon>
        <taxon>Pseudomonadati</taxon>
        <taxon>Bacteroidota</taxon>
        <taxon>Flavobacteriia</taxon>
        <taxon>Flavobacteriales</taxon>
        <taxon>Flavobacteriaceae</taxon>
        <taxon>Pricia</taxon>
    </lineage>
</organism>
<evidence type="ECO:0000313" key="2">
    <source>
        <dbReference type="Proteomes" id="UP001250656"/>
    </source>
</evidence>
<dbReference type="InterPro" id="IPR014825">
    <property type="entry name" value="DNA_alkylation"/>
</dbReference>
<proteinExistence type="predicted"/>
<dbReference type="PANTHER" id="PTHR34070">
    <property type="entry name" value="ARMADILLO-TYPE FOLD"/>
    <property type="match status" value="1"/>
</dbReference>
<dbReference type="RefSeq" id="WP_314012690.1">
    <property type="nucleotide sequence ID" value="NZ_JAVTTP010000001.1"/>
</dbReference>
<reference evidence="1 2" key="1">
    <citation type="submission" date="2023-09" db="EMBL/GenBank/DDBJ databases">
        <title>Novel taxa isolated from Blanes Bay.</title>
        <authorList>
            <person name="Rey-Velasco X."/>
            <person name="Lucena T."/>
        </authorList>
    </citation>
    <scope>NUCLEOTIDE SEQUENCE [LARGE SCALE GENOMIC DNA]</scope>
    <source>
        <strain evidence="1 2">S334</strain>
    </source>
</reference>
<evidence type="ECO:0000313" key="1">
    <source>
        <dbReference type="EMBL" id="MDT7827665.1"/>
    </source>
</evidence>
<dbReference type="Gene3D" id="1.25.10.90">
    <property type="match status" value="1"/>
</dbReference>
<accession>A0ABU3L1Q5</accession>
<dbReference type="InterPro" id="IPR016024">
    <property type="entry name" value="ARM-type_fold"/>
</dbReference>
<dbReference type="PANTHER" id="PTHR34070:SF1">
    <property type="entry name" value="DNA ALKYLATION REPAIR PROTEIN"/>
    <property type="match status" value="1"/>
</dbReference>
<gene>
    <name evidence="1" type="ORF">RQM65_03165</name>
</gene>
<dbReference type="EMBL" id="JAVTTP010000001">
    <property type="protein sequence ID" value="MDT7827665.1"/>
    <property type="molecule type" value="Genomic_DNA"/>
</dbReference>
<keyword evidence="2" id="KW-1185">Reference proteome</keyword>
<comment type="caution">
    <text evidence="1">The sequence shown here is derived from an EMBL/GenBank/DDBJ whole genome shotgun (WGS) entry which is preliminary data.</text>
</comment>
<name>A0ABU3L1Q5_9FLAO</name>